<organism evidence="8 9">
    <name type="scientific">Aliiruegeria lutimaris</name>
    <dbReference type="NCBI Taxonomy" id="571298"/>
    <lineage>
        <taxon>Bacteria</taxon>
        <taxon>Pseudomonadati</taxon>
        <taxon>Pseudomonadota</taxon>
        <taxon>Alphaproteobacteria</taxon>
        <taxon>Rhodobacterales</taxon>
        <taxon>Roseobacteraceae</taxon>
        <taxon>Aliiruegeria</taxon>
    </lineage>
</organism>
<keyword evidence="2" id="KW-1003">Cell membrane</keyword>
<dbReference type="GO" id="GO:0005886">
    <property type="term" value="C:plasma membrane"/>
    <property type="evidence" value="ECO:0007669"/>
    <property type="project" value="UniProtKB-SubCell"/>
</dbReference>
<dbReference type="STRING" id="571298.SAMN04488026_1001176"/>
<feature type="domain" description="ABC3 transporter permease C-terminal" evidence="7">
    <location>
        <begin position="229"/>
        <end position="353"/>
    </location>
</feature>
<dbReference type="PANTHER" id="PTHR30287:SF2">
    <property type="entry name" value="BLL1001 PROTEIN"/>
    <property type="match status" value="1"/>
</dbReference>
<dbReference type="PANTHER" id="PTHR30287">
    <property type="entry name" value="MEMBRANE COMPONENT OF PREDICTED ABC SUPERFAMILY METABOLITE UPTAKE TRANSPORTER"/>
    <property type="match status" value="1"/>
</dbReference>
<evidence type="ECO:0000256" key="1">
    <source>
        <dbReference type="ARBA" id="ARBA00004651"/>
    </source>
</evidence>
<feature type="transmembrane region" description="Helical" evidence="6">
    <location>
        <begin position="405"/>
        <end position="428"/>
    </location>
</feature>
<evidence type="ECO:0000256" key="2">
    <source>
        <dbReference type="ARBA" id="ARBA00022475"/>
    </source>
</evidence>
<feature type="transmembrane region" description="Helical" evidence="6">
    <location>
        <begin position="270"/>
        <end position="301"/>
    </location>
</feature>
<dbReference type="InterPro" id="IPR038766">
    <property type="entry name" value="Membrane_comp_ABC_pdt"/>
</dbReference>
<sequence>MRRAALAALVSHWRRQPLQFFTLIAGLALATALWSAVQAINAEARRSYAAAEGMLGLGSYETLADPAGRMPLETFARLRRAGWQVSPVLEGRALLGNQRIELLGLDFISAPQANLPGNPQLRETLSPNEIFLPPGIAFVAPDTQRALRDIAGLPHLIADTSLPPGRLVTDIAVADRILEAGGGIDSLILLKGAPDGTPGALAPQLQRFDRQSQGEISRLTDSFHLNLTAFGLLSFAVGLFIVHGTIGLAFEQRRPVFRTLRAVGLPLRELLGLLMAEIILLALLAGGLGILLGYLIAAALLPDVAATLRGLYGASIPGSLAFDPGWAASGLGVALIGALVAATHGLNSIRKMPLLASARPRAWAVASTASLRRQALAGLVLLLAGIAAPILADGLLAGFALMGGLLLGAALLLPLVLGAALSAGAALARGPVAQWFWADTRQQLPGLSLALMSLLLALATNVGVSTMVSSFRLTFTGWLDQRLVSQLYVTAPSEAEGERLRAWLAPRAEAILPIWKVDTPLYGTPGEIYGIVDHQVYRSHWPLLASSDTPWEDFYAGRGTLINEQLAYREDLSPGDSVTLGPGWTLPVSAIYSDYGNPAGQAIVHLPLLLTQHPEVPRLRHGILTEDPEGLARALHEEFGLPRANLIDNGSLKAISLQIFERTFTVTGALNVLTLSVAGFAILTALLTLSSMRLPQLAPPWALGLTRAQLARLETLRSLALAALTFALALPTGLVLAWSLLAVVNVEAFGWRLPMFLFPAQWLWLLALSLIAALLAAYLPVRRLARTDPSQFLKVFADER</sequence>
<keyword evidence="9" id="KW-1185">Reference proteome</keyword>
<keyword evidence="3 6" id="KW-0812">Transmembrane</keyword>
<keyword evidence="5 6" id="KW-0472">Membrane</keyword>
<evidence type="ECO:0000256" key="3">
    <source>
        <dbReference type="ARBA" id="ARBA00022692"/>
    </source>
</evidence>
<feature type="transmembrane region" description="Helical" evidence="6">
    <location>
        <begin position="449"/>
        <end position="471"/>
    </location>
</feature>
<feature type="transmembrane region" description="Helical" evidence="6">
    <location>
        <begin position="326"/>
        <end position="346"/>
    </location>
</feature>
<dbReference type="InterPro" id="IPR003838">
    <property type="entry name" value="ABC3_permease_C"/>
</dbReference>
<dbReference type="EMBL" id="FNEK01000001">
    <property type="protein sequence ID" value="SDI24405.1"/>
    <property type="molecule type" value="Genomic_DNA"/>
</dbReference>
<evidence type="ECO:0000313" key="8">
    <source>
        <dbReference type="EMBL" id="SDI24405.1"/>
    </source>
</evidence>
<dbReference type="OrthoDB" id="343744at2"/>
<evidence type="ECO:0000256" key="6">
    <source>
        <dbReference type="SAM" id="Phobius"/>
    </source>
</evidence>
<feature type="transmembrane region" description="Helical" evidence="6">
    <location>
        <begin position="376"/>
        <end position="399"/>
    </location>
</feature>
<feature type="transmembrane region" description="Helical" evidence="6">
    <location>
        <begin position="719"/>
        <end position="741"/>
    </location>
</feature>
<dbReference type="RefSeq" id="WP_093147527.1">
    <property type="nucleotide sequence ID" value="NZ_FNEK01000001.1"/>
</dbReference>
<feature type="domain" description="ABC3 transporter permease C-terminal" evidence="7">
    <location>
        <begin position="671"/>
        <end position="789"/>
    </location>
</feature>
<reference evidence="8 9" key="1">
    <citation type="submission" date="2016-10" db="EMBL/GenBank/DDBJ databases">
        <authorList>
            <person name="de Groot N.N."/>
        </authorList>
    </citation>
    <scope>NUCLEOTIDE SEQUENCE [LARGE SCALE GENOMIC DNA]</scope>
    <source>
        <strain evidence="8 9">DSM 25294</strain>
    </source>
</reference>
<accession>A0A1G8IZC8</accession>
<keyword evidence="4 6" id="KW-1133">Transmembrane helix</keyword>
<gene>
    <name evidence="8" type="ORF">SAMN04488026_1001176</name>
</gene>
<feature type="transmembrane region" description="Helical" evidence="6">
    <location>
        <begin position="668"/>
        <end position="689"/>
    </location>
</feature>
<feature type="transmembrane region" description="Helical" evidence="6">
    <location>
        <begin position="761"/>
        <end position="781"/>
    </location>
</feature>
<feature type="transmembrane region" description="Helical" evidence="6">
    <location>
        <begin position="227"/>
        <end position="250"/>
    </location>
</feature>
<evidence type="ECO:0000259" key="7">
    <source>
        <dbReference type="Pfam" id="PF02687"/>
    </source>
</evidence>
<evidence type="ECO:0000256" key="4">
    <source>
        <dbReference type="ARBA" id="ARBA00022989"/>
    </source>
</evidence>
<comment type="subcellular location">
    <subcellularLocation>
        <location evidence="1">Cell membrane</location>
        <topology evidence="1">Multi-pass membrane protein</topology>
    </subcellularLocation>
</comment>
<evidence type="ECO:0000256" key="5">
    <source>
        <dbReference type="ARBA" id="ARBA00023136"/>
    </source>
</evidence>
<name>A0A1G8IZC8_9RHOB</name>
<protein>
    <submittedName>
        <fullName evidence="8">Putative ABC transport system permease protein</fullName>
    </submittedName>
</protein>
<dbReference type="Pfam" id="PF02687">
    <property type="entry name" value="FtsX"/>
    <property type="match status" value="2"/>
</dbReference>
<dbReference type="Proteomes" id="UP000199382">
    <property type="component" value="Unassembled WGS sequence"/>
</dbReference>
<evidence type="ECO:0000313" key="9">
    <source>
        <dbReference type="Proteomes" id="UP000199382"/>
    </source>
</evidence>
<proteinExistence type="predicted"/>
<dbReference type="AlphaFoldDB" id="A0A1G8IZC8"/>